<dbReference type="RefSeq" id="WP_078807698.1">
    <property type="nucleotide sequence ID" value="NZ_FUXI01000020.1"/>
</dbReference>
<organism evidence="1 2">
    <name type="scientific">Pilibacter termitis</name>
    <dbReference type="NCBI Taxonomy" id="263852"/>
    <lineage>
        <taxon>Bacteria</taxon>
        <taxon>Bacillati</taxon>
        <taxon>Bacillota</taxon>
        <taxon>Bacilli</taxon>
        <taxon>Lactobacillales</taxon>
        <taxon>Enterococcaceae</taxon>
        <taxon>Pilibacter</taxon>
    </lineage>
</organism>
<dbReference type="AlphaFoldDB" id="A0A1T4PD47"/>
<proteinExistence type="predicted"/>
<accession>A0A1T4PD47</accession>
<dbReference type="EMBL" id="FUXI01000020">
    <property type="protein sequence ID" value="SJZ89483.1"/>
    <property type="molecule type" value="Genomic_DNA"/>
</dbReference>
<sequence>MKTRQSQVKANRNYLSKLSKQERTLKHLKYSTRTYIKKYATTEEMQELISIYKERNPNYKQEKR</sequence>
<keyword evidence="2" id="KW-1185">Reference proteome</keyword>
<protein>
    <submittedName>
        <fullName evidence="1">Uncharacterized protein</fullName>
    </submittedName>
</protein>
<name>A0A1T4PD47_9ENTE</name>
<reference evidence="1 2" key="1">
    <citation type="submission" date="2017-02" db="EMBL/GenBank/DDBJ databases">
        <authorList>
            <person name="Peterson S.W."/>
        </authorList>
    </citation>
    <scope>NUCLEOTIDE SEQUENCE [LARGE SCALE GENOMIC DNA]</scope>
    <source>
        <strain evidence="1 2">ATCC BAA-1030</strain>
    </source>
</reference>
<evidence type="ECO:0000313" key="2">
    <source>
        <dbReference type="Proteomes" id="UP000190328"/>
    </source>
</evidence>
<evidence type="ECO:0000313" key="1">
    <source>
        <dbReference type="EMBL" id="SJZ89483.1"/>
    </source>
</evidence>
<gene>
    <name evidence="1" type="ORF">SAMN02745116_01766</name>
</gene>
<dbReference type="Proteomes" id="UP000190328">
    <property type="component" value="Unassembled WGS sequence"/>
</dbReference>